<proteinExistence type="inferred from homology"/>
<comment type="caution">
    <text evidence="5">The sequence shown here is derived from an EMBL/GenBank/DDBJ whole genome shotgun (WGS) entry which is preliminary data.</text>
</comment>
<evidence type="ECO:0000256" key="1">
    <source>
        <dbReference type="ARBA" id="ARBA00010790"/>
    </source>
</evidence>
<dbReference type="PANTHER" id="PTHR46056">
    <property type="entry name" value="LONG-CHAIN-ALCOHOL OXIDASE"/>
    <property type="match status" value="1"/>
</dbReference>
<dbReference type="Proteomes" id="UP001370490">
    <property type="component" value="Unassembled WGS sequence"/>
</dbReference>
<keyword evidence="4" id="KW-0560">Oxidoreductase</keyword>
<evidence type="ECO:0000256" key="3">
    <source>
        <dbReference type="ARBA" id="ARBA00022827"/>
    </source>
</evidence>
<dbReference type="GO" id="GO:0016491">
    <property type="term" value="F:oxidoreductase activity"/>
    <property type="evidence" value="ECO:0007669"/>
    <property type="project" value="UniProtKB-KW"/>
</dbReference>
<organism evidence="5 6">
    <name type="scientific">Dillenia turbinata</name>
    <dbReference type="NCBI Taxonomy" id="194707"/>
    <lineage>
        <taxon>Eukaryota</taxon>
        <taxon>Viridiplantae</taxon>
        <taxon>Streptophyta</taxon>
        <taxon>Embryophyta</taxon>
        <taxon>Tracheophyta</taxon>
        <taxon>Spermatophyta</taxon>
        <taxon>Magnoliopsida</taxon>
        <taxon>eudicotyledons</taxon>
        <taxon>Gunneridae</taxon>
        <taxon>Pentapetalae</taxon>
        <taxon>Dilleniales</taxon>
        <taxon>Dilleniaceae</taxon>
        <taxon>Dillenia</taxon>
    </lineage>
</organism>
<keyword evidence="6" id="KW-1185">Reference proteome</keyword>
<evidence type="ECO:0000256" key="4">
    <source>
        <dbReference type="ARBA" id="ARBA00023002"/>
    </source>
</evidence>
<accession>A0AAN8VME4</accession>
<reference evidence="5 6" key="1">
    <citation type="submission" date="2023-12" db="EMBL/GenBank/DDBJ databases">
        <title>A high-quality genome assembly for Dillenia turbinata (Dilleniales).</title>
        <authorList>
            <person name="Chanderbali A."/>
        </authorList>
    </citation>
    <scope>NUCLEOTIDE SEQUENCE [LARGE SCALE GENOMIC DNA]</scope>
    <source>
        <strain evidence="5">LSX21</strain>
        <tissue evidence="5">Leaf</tissue>
    </source>
</reference>
<evidence type="ECO:0000256" key="2">
    <source>
        <dbReference type="ARBA" id="ARBA00022630"/>
    </source>
</evidence>
<comment type="similarity">
    <text evidence="1">Belongs to the GMC oxidoreductase family.</text>
</comment>
<gene>
    <name evidence="5" type="ORF">RJ641_031256</name>
</gene>
<name>A0AAN8VME4_9MAGN</name>
<dbReference type="PANTHER" id="PTHR46056:SF12">
    <property type="entry name" value="LONG-CHAIN-ALCOHOL OXIDASE"/>
    <property type="match status" value="1"/>
</dbReference>
<dbReference type="AlphaFoldDB" id="A0AAN8VME4"/>
<protein>
    <submittedName>
        <fullName evidence="5">Uncharacterized protein</fullName>
    </submittedName>
</protein>
<evidence type="ECO:0000313" key="5">
    <source>
        <dbReference type="EMBL" id="KAK6937748.1"/>
    </source>
</evidence>
<evidence type="ECO:0000313" key="6">
    <source>
        <dbReference type="Proteomes" id="UP001370490"/>
    </source>
</evidence>
<keyword evidence="3" id="KW-0274">FAD</keyword>
<dbReference type="EMBL" id="JBAMMX010000006">
    <property type="protein sequence ID" value="KAK6937748.1"/>
    <property type="molecule type" value="Genomic_DNA"/>
</dbReference>
<keyword evidence="2" id="KW-0285">Flavoprotein</keyword>
<sequence length="202" mass="22330">MKMCSKPSVPVEEGTAEERNATGIGCRDYGEEGCARESNHVQAIIGTPALGPSSFDALFPWTSVLDMKERMAKYARTSHHFGLVRDENSGEVREEGQINYKLNRYDKENLTVGLRRALRILVAAGATEVGTNRNDGQRIKCKDIKNEELEFLDEVIAIGGPRSKGDTCTIYCSAHQMRSCRMDATEDEGIVDENGENSHANT</sequence>